<proteinExistence type="predicted"/>
<accession>A0A166BRC4</accession>
<evidence type="ECO:0000259" key="4">
    <source>
        <dbReference type="PROSITE" id="PS51118"/>
    </source>
</evidence>
<reference evidence="6" key="1">
    <citation type="journal article" date="2016" name="Genome Announc.">
        <title>Draft Genome Sequences of Methanobrevibacter curvatus DSM11111, Methanobrevibacter cuticularis DSM11139, Methanobrevibacter filiformis DSM11501, and Methanobrevibacter oralis DSM7256.</title>
        <authorList>
            <person name="Poehlein A."/>
            <person name="Seedorf H."/>
        </authorList>
    </citation>
    <scope>NUCLEOTIDE SEQUENCE [LARGE SCALE GENOMIC DNA]</scope>
    <source>
        <strain evidence="6">DSM 7256 / JCM 30027 / ZR</strain>
    </source>
</reference>
<dbReference type="InterPro" id="IPR036388">
    <property type="entry name" value="WH-like_DNA-bd_sf"/>
</dbReference>
<dbReference type="Gene3D" id="1.10.10.10">
    <property type="entry name" value="Winged helix-like DNA-binding domain superfamily/Winged helix DNA-binding domain"/>
    <property type="match status" value="1"/>
</dbReference>
<keyword evidence="2" id="KW-0238">DNA-binding</keyword>
<evidence type="ECO:0000256" key="1">
    <source>
        <dbReference type="ARBA" id="ARBA00023015"/>
    </source>
</evidence>
<evidence type="ECO:0000313" key="5">
    <source>
        <dbReference type="EMBL" id="KZX13718.1"/>
    </source>
</evidence>
<dbReference type="Proteomes" id="UP000077428">
    <property type="component" value="Unassembled WGS sequence"/>
</dbReference>
<gene>
    <name evidence="5" type="primary">yybR_1</name>
    <name evidence="5" type="ORF">MBORA_04240</name>
</gene>
<comment type="caution">
    <text evidence="5">The sequence shown here is derived from an EMBL/GenBank/DDBJ whole genome shotgun (WGS) entry which is preliminary data.</text>
</comment>
<dbReference type="PATRIC" id="fig|66851.6.peg.486"/>
<evidence type="ECO:0000256" key="2">
    <source>
        <dbReference type="ARBA" id="ARBA00023125"/>
    </source>
</evidence>
<dbReference type="GO" id="GO:0003677">
    <property type="term" value="F:DNA binding"/>
    <property type="evidence" value="ECO:0007669"/>
    <property type="project" value="UniProtKB-KW"/>
</dbReference>
<feature type="domain" description="HTH hxlR-type" evidence="4">
    <location>
        <begin position="12"/>
        <end position="110"/>
    </location>
</feature>
<name>A0A166BRC4_METOA</name>
<dbReference type="SUPFAM" id="SSF46785">
    <property type="entry name" value="Winged helix' DNA-binding domain"/>
    <property type="match status" value="1"/>
</dbReference>
<dbReference type="RefSeq" id="WP_042692398.1">
    <property type="nucleotide sequence ID" value="NZ_CABMAB010000008.1"/>
</dbReference>
<evidence type="ECO:0000313" key="6">
    <source>
        <dbReference type="Proteomes" id="UP000077428"/>
    </source>
</evidence>
<dbReference type="OrthoDB" id="10490at2157"/>
<dbReference type="EMBL" id="LWMU01000047">
    <property type="protein sequence ID" value="KZX13718.1"/>
    <property type="molecule type" value="Genomic_DNA"/>
</dbReference>
<dbReference type="InterPro" id="IPR036390">
    <property type="entry name" value="WH_DNA-bd_sf"/>
</dbReference>
<dbReference type="PROSITE" id="PS51118">
    <property type="entry name" value="HTH_HXLR"/>
    <property type="match status" value="1"/>
</dbReference>
<keyword evidence="1" id="KW-0805">Transcription regulation</keyword>
<evidence type="ECO:0000256" key="3">
    <source>
        <dbReference type="ARBA" id="ARBA00023163"/>
    </source>
</evidence>
<keyword evidence="6" id="KW-1185">Reference proteome</keyword>
<dbReference type="AlphaFoldDB" id="A0A166BRC4"/>
<dbReference type="Pfam" id="PF01638">
    <property type="entry name" value="HxlR"/>
    <property type="match status" value="1"/>
</dbReference>
<dbReference type="PANTHER" id="PTHR33204:SF18">
    <property type="entry name" value="TRANSCRIPTIONAL REGULATORY PROTEIN"/>
    <property type="match status" value="1"/>
</dbReference>
<organism evidence="5 6">
    <name type="scientific">Methanobrevibacter oralis</name>
    <dbReference type="NCBI Taxonomy" id="66851"/>
    <lineage>
        <taxon>Archaea</taxon>
        <taxon>Methanobacteriati</taxon>
        <taxon>Methanobacteriota</taxon>
        <taxon>Methanomada group</taxon>
        <taxon>Methanobacteria</taxon>
        <taxon>Methanobacteriales</taxon>
        <taxon>Methanobacteriaceae</taxon>
        <taxon>Methanobrevibacter</taxon>
    </lineage>
</organism>
<keyword evidence="3" id="KW-0804">Transcription</keyword>
<sequence length="128" mass="15214">MVETYQYSHEDCYIKKTLKILNKKWAIVILKDLFTGKRYFSQFLEDKPDLRNNVLSYTLKCLEKNQLIEKKTTSLNKTSTEYHLTVKGRKLNKTLYEMAMFGLYELSDEDLIKKEEIKSKITNILCNN</sequence>
<dbReference type="PANTHER" id="PTHR33204">
    <property type="entry name" value="TRANSCRIPTIONAL REGULATOR, MARR FAMILY"/>
    <property type="match status" value="1"/>
</dbReference>
<dbReference type="InterPro" id="IPR002577">
    <property type="entry name" value="HTH_HxlR"/>
</dbReference>
<protein>
    <submittedName>
        <fullName evidence="5">HTH-type transcriptional regulator YybR</fullName>
    </submittedName>
</protein>